<evidence type="ECO:0000313" key="3">
    <source>
        <dbReference type="EMBL" id="SSW94502.1"/>
    </source>
</evidence>
<accession>A0A3B0LVB6</accession>
<dbReference type="PANTHER" id="PTHR34218:SF4">
    <property type="entry name" value="ACYL-HOMOSERINE LACTONE ACYLASE QUIP"/>
    <property type="match status" value="1"/>
</dbReference>
<dbReference type="InterPro" id="IPR023343">
    <property type="entry name" value="Penicillin_amidase_dom1"/>
</dbReference>
<proteinExistence type="inferred from homology"/>
<dbReference type="AlphaFoldDB" id="A0A3B0LVB6"/>
<organism evidence="3">
    <name type="scientific">Arsenophonus endosymbiont of Trialeurodes vaporariorum</name>
    <dbReference type="NCBI Taxonomy" id="235567"/>
    <lineage>
        <taxon>Bacteria</taxon>
        <taxon>Pseudomonadati</taxon>
        <taxon>Pseudomonadota</taxon>
        <taxon>Gammaproteobacteria</taxon>
        <taxon>Enterobacterales</taxon>
        <taxon>Morganellaceae</taxon>
        <taxon>Arsenophonus</taxon>
    </lineage>
</organism>
<protein>
    <submittedName>
        <fullName evidence="3">Penicillin acylase 2</fullName>
        <ecNumber evidence="3">3.5.1.11</ecNumber>
    </submittedName>
</protein>
<comment type="subunit">
    <text evidence="2">Heterodimer of an alpha subunit and a beta subunit processed from the same precursor.</text>
</comment>
<name>A0A3B0LVB6_9GAMM</name>
<evidence type="ECO:0000256" key="2">
    <source>
        <dbReference type="ARBA" id="ARBA00038735"/>
    </source>
</evidence>
<dbReference type="EC" id="3.5.1.11" evidence="3"/>
<dbReference type="PANTHER" id="PTHR34218">
    <property type="entry name" value="PEPTIDASE S45 PENICILLIN AMIDASE"/>
    <property type="match status" value="1"/>
</dbReference>
<dbReference type="EMBL" id="UFQR01000001">
    <property type="protein sequence ID" value="SSW94502.1"/>
    <property type="molecule type" value="Genomic_DNA"/>
</dbReference>
<dbReference type="Gene3D" id="1.10.439.10">
    <property type="entry name" value="Penicillin Amidohydrolase, domain 1"/>
    <property type="match status" value="1"/>
</dbReference>
<keyword evidence="3" id="KW-0378">Hydrolase</keyword>
<dbReference type="GO" id="GO:0017000">
    <property type="term" value="P:antibiotic biosynthetic process"/>
    <property type="evidence" value="ECO:0007669"/>
    <property type="project" value="InterPro"/>
</dbReference>
<dbReference type="GO" id="GO:0008953">
    <property type="term" value="F:penicillin amidase activity"/>
    <property type="evidence" value="ECO:0007669"/>
    <property type="project" value="UniProtKB-EC"/>
</dbReference>
<gene>
    <name evidence="3" type="primary">acyII</name>
    <name evidence="3" type="ORF">ARTV_0017</name>
</gene>
<dbReference type="InterPro" id="IPR029055">
    <property type="entry name" value="Ntn_hydrolases_N"/>
</dbReference>
<comment type="similarity">
    <text evidence="1">Belongs to the peptidase S45 family.</text>
</comment>
<dbReference type="Pfam" id="PF01804">
    <property type="entry name" value="Penicil_amidase"/>
    <property type="match status" value="1"/>
</dbReference>
<sequence length="155" mass="17589">MYFEHMIKELISTEILSGLISGAEFLSDNKSDMPAWLQALCKPSLPNLDAILKQPLLNGKVTITRDGELGIPGITRKTRKDVSYALGFIHAQDRFPQMDLVRRLAAGELAELLGVLELKTDQQNRLWQFRTKARDTLTTLPVSEKKIFTQYSRRS</sequence>
<dbReference type="SUPFAM" id="SSF56235">
    <property type="entry name" value="N-terminal nucleophile aminohydrolases (Ntn hydrolases)"/>
    <property type="match status" value="1"/>
</dbReference>
<reference evidence="3" key="1">
    <citation type="submission" date="2018-04" db="EMBL/GenBank/DDBJ databases">
        <authorList>
            <person name="Go L.Y."/>
            <person name="Mitchell J.A."/>
        </authorList>
    </citation>
    <scope>NUCLEOTIDE SEQUENCE</scope>
    <source>
        <strain evidence="3">ARTV</strain>
    </source>
</reference>
<dbReference type="InterPro" id="IPR002692">
    <property type="entry name" value="S45"/>
</dbReference>
<evidence type="ECO:0000256" key="1">
    <source>
        <dbReference type="ARBA" id="ARBA00006586"/>
    </source>
</evidence>